<evidence type="ECO:0000313" key="3">
    <source>
        <dbReference type="EMBL" id="OGK00460.1"/>
    </source>
</evidence>
<dbReference type="InterPro" id="IPR050625">
    <property type="entry name" value="ParA/MinD_ATPase"/>
</dbReference>
<gene>
    <name evidence="3" type="ORF">A2519_10655</name>
</gene>
<dbReference type="GO" id="GO:0051782">
    <property type="term" value="P:negative regulation of cell division"/>
    <property type="evidence" value="ECO:0007669"/>
    <property type="project" value="TreeGrafter"/>
</dbReference>
<organism evidence="3 4">
    <name type="scientific">Candidatus Raymondbacteria bacterium RIFOXYD12_FULL_49_13</name>
    <dbReference type="NCBI Taxonomy" id="1817890"/>
    <lineage>
        <taxon>Bacteria</taxon>
        <taxon>Raymondiibacteriota</taxon>
    </lineage>
</organism>
<proteinExistence type="predicted"/>
<reference evidence="3 4" key="1">
    <citation type="journal article" date="2016" name="Nat. Commun.">
        <title>Thousands of microbial genomes shed light on interconnected biogeochemical processes in an aquifer system.</title>
        <authorList>
            <person name="Anantharaman K."/>
            <person name="Brown C.T."/>
            <person name="Hug L.A."/>
            <person name="Sharon I."/>
            <person name="Castelle C.J."/>
            <person name="Probst A.J."/>
            <person name="Thomas B.C."/>
            <person name="Singh A."/>
            <person name="Wilkins M.J."/>
            <person name="Karaoz U."/>
            <person name="Brodie E.L."/>
            <person name="Williams K.H."/>
            <person name="Hubbard S.S."/>
            <person name="Banfield J.F."/>
        </authorList>
    </citation>
    <scope>NUCLEOTIDE SEQUENCE [LARGE SCALE GENOMIC DNA]</scope>
</reference>
<evidence type="ECO:0000256" key="2">
    <source>
        <dbReference type="ARBA" id="ARBA00022840"/>
    </source>
</evidence>
<dbReference type="SUPFAM" id="SSF52540">
    <property type="entry name" value="P-loop containing nucleoside triphosphate hydrolases"/>
    <property type="match status" value="1"/>
</dbReference>
<accession>A0A1F7F1C7</accession>
<dbReference type="Pfam" id="PF10609">
    <property type="entry name" value="ParA"/>
    <property type="match status" value="1"/>
</dbReference>
<dbReference type="Proteomes" id="UP000179243">
    <property type="component" value="Unassembled WGS sequence"/>
</dbReference>
<dbReference type="GO" id="GO:0005829">
    <property type="term" value="C:cytosol"/>
    <property type="evidence" value="ECO:0007669"/>
    <property type="project" value="TreeGrafter"/>
</dbReference>
<comment type="caution">
    <text evidence="3">The sequence shown here is derived from an EMBL/GenBank/DDBJ whole genome shotgun (WGS) entry which is preliminary data.</text>
</comment>
<dbReference type="GO" id="GO:0005524">
    <property type="term" value="F:ATP binding"/>
    <property type="evidence" value="ECO:0007669"/>
    <property type="project" value="UniProtKB-KW"/>
</dbReference>
<dbReference type="InterPro" id="IPR027417">
    <property type="entry name" value="P-loop_NTPase"/>
</dbReference>
<sequence length="313" mass="34341">MEHGLSAFFPSSRIITIGGGKGGVGKSTVAAGIAIQLAELKKQVILVDADLGGANLHLCMGIRYPERSLSDFISGAIPDIHNVVINTPVPLVRLISGASGIYGLTNPSFSHKHNMLSGFKKLNADYIIVDVGAGSDENNIDFFSLAENGIIVVTNEPTSIENAYGFLKNSLLRKLVRLFTADQTVCGIIKNFSNPKKSGFNRIEHLIEKVRAVNPRYGKMADEIHLRYHPRLVVNMVKNADDVGVEASFKKIAKKYLNIDMVYVGYVVYDHAVEKCIKNIQPISHYRESDAYACLRAIAKNISVLETQEHNGE</sequence>
<dbReference type="Gene3D" id="3.40.50.300">
    <property type="entry name" value="P-loop containing nucleotide triphosphate hydrolases"/>
    <property type="match status" value="1"/>
</dbReference>
<dbReference type="GO" id="GO:0016887">
    <property type="term" value="F:ATP hydrolysis activity"/>
    <property type="evidence" value="ECO:0007669"/>
    <property type="project" value="TreeGrafter"/>
</dbReference>
<dbReference type="PANTHER" id="PTHR43384:SF4">
    <property type="entry name" value="CELLULOSE BIOSYNTHESIS PROTEIN BCSQ-RELATED"/>
    <property type="match status" value="1"/>
</dbReference>
<dbReference type="EMBL" id="MFYX01000146">
    <property type="protein sequence ID" value="OGK00460.1"/>
    <property type="molecule type" value="Genomic_DNA"/>
</dbReference>
<evidence type="ECO:0000256" key="1">
    <source>
        <dbReference type="ARBA" id="ARBA00022741"/>
    </source>
</evidence>
<dbReference type="AlphaFoldDB" id="A0A1F7F1C7"/>
<dbReference type="GO" id="GO:0009898">
    <property type="term" value="C:cytoplasmic side of plasma membrane"/>
    <property type="evidence" value="ECO:0007669"/>
    <property type="project" value="TreeGrafter"/>
</dbReference>
<dbReference type="InterPro" id="IPR033756">
    <property type="entry name" value="YlxH/NBP35"/>
</dbReference>
<name>A0A1F7F1C7_UNCRA</name>
<protein>
    <submittedName>
        <fullName evidence="3">Uncharacterized protein</fullName>
    </submittedName>
</protein>
<keyword evidence="1" id="KW-0547">Nucleotide-binding</keyword>
<keyword evidence="2" id="KW-0067">ATP-binding</keyword>
<dbReference type="PANTHER" id="PTHR43384">
    <property type="entry name" value="SEPTUM SITE-DETERMINING PROTEIN MIND HOMOLOG, CHLOROPLASTIC-RELATED"/>
    <property type="match status" value="1"/>
</dbReference>
<evidence type="ECO:0000313" key="4">
    <source>
        <dbReference type="Proteomes" id="UP000179243"/>
    </source>
</evidence>